<evidence type="ECO:0000313" key="3">
    <source>
        <dbReference type="Proteomes" id="UP001623660"/>
    </source>
</evidence>
<feature type="domain" description="CoA-binding" evidence="1">
    <location>
        <begin position="6"/>
        <end position="95"/>
    </location>
</feature>
<proteinExistence type="predicted"/>
<dbReference type="Proteomes" id="UP001623660">
    <property type="component" value="Unassembled WGS sequence"/>
</dbReference>
<evidence type="ECO:0000313" key="2">
    <source>
        <dbReference type="EMBL" id="MFL0195088.1"/>
    </source>
</evidence>
<dbReference type="SUPFAM" id="SSF51735">
    <property type="entry name" value="NAD(P)-binding Rossmann-fold domains"/>
    <property type="match status" value="1"/>
</dbReference>
<accession>A0ABW8SGY4</accession>
<sequence length="123" mass="13422">MKSPEFLNYKNWVVAGSVSDDKKYAYRILNSLKHKGFNAVGMNPKSLDGGVYKSLGEVPFNVDVLDLCINPRVGIDVVKEASNLGVDKILIQPGAESDEILSFCNDNGINFVEGCALIELSKL</sequence>
<keyword evidence="3" id="KW-1185">Reference proteome</keyword>
<evidence type="ECO:0000259" key="1">
    <source>
        <dbReference type="SMART" id="SM00881"/>
    </source>
</evidence>
<gene>
    <name evidence="2" type="ORF">ACJDU8_05785</name>
</gene>
<dbReference type="SMART" id="SM00881">
    <property type="entry name" value="CoA_binding"/>
    <property type="match status" value="1"/>
</dbReference>
<dbReference type="PANTHER" id="PTHR33303">
    <property type="entry name" value="CYTOPLASMIC PROTEIN-RELATED"/>
    <property type="match status" value="1"/>
</dbReference>
<protein>
    <submittedName>
        <fullName evidence="2">CoA-binding protein</fullName>
    </submittedName>
</protein>
<dbReference type="RefSeq" id="WP_406791206.1">
    <property type="nucleotide sequence ID" value="NZ_JBJHZX010000006.1"/>
</dbReference>
<reference evidence="2 3" key="1">
    <citation type="submission" date="2024-11" db="EMBL/GenBank/DDBJ databases">
        <authorList>
            <person name="Heng Y.C."/>
            <person name="Lim A.C.H."/>
            <person name="Lee J.K.Y."/>
            <person name="Kittelmann S."/>
        </authorList>
    </citation>
    <scope>NUCLEOTIDE SEQUENCE [LARGE SCALE GENOMIC DNA]</scope>
    <source>
        <strain evidence="2 3">WILCCON 0269</strain>
    </source>
</reference>
<dbReference type="InterPro" id="IPR003781">
    <property type="entry name" value="CoA-bd"/>
</dbReference>
<dbReference type="InterPro" id="IPR036291">
    <property type="entry name" value="NAD(P)-bd_dom_sf"/>
</dbReference>
<name>A0ABW8SGY4_9CLOT</name>
<organism evidence="2 3">
    <name type="scientific">Candidatus Clostridium eludens</name>
    <dbReference type="NCBI Taxonomy" id="3381663"/>
    <lineage>
        <taxon>Bacteria</taxon>
        <taxon>Bacillati</taxon>
        <taxon>Bacillota</taxon>
        <taxon>Clostridia</taxon>
        <taxon>Eubacteriales</taxon>
        <taxon>Clostridiaceae</taxon>
        <taxon>Clostridium</taxon>
    </lineage>
</organism>
<dbReference type="PANTHER" id="PTHR33303:SF2">
    <property type="entry name" value="COA-BINDING DOMAIN-CONTAINING PROTEIN"/>
    <property type="match status" value="1"/>
</dbReference>
<dbReference type="Pfam" id="PF13380">
    <property type="entry name" value="CoA_binding_2"/>
    <property type="match status" value="1"/>
</dbReference>
<dbReference type="Gene3D" id="3.40.50.720">
    <property type="entry name" value="NAD(P)-binding Rossmann-like Domain"/>
    <property type="match status" value="1"/>
</dbReference>
<dbReference type="EMBL" id="JBJHZX010000006">
    <property type="protein sequence ID" value="MFL0195088.1"/>
    <property type="molecule type" value="Genomic_DNA"/>
</dbReference>
<comment type="caution">
    <text evidence="2">The sequence shown here is derived from an EMBL/GenBank/DDBJ whole genome shotgun (WGS) entry which is preliminary data.</text>
</comment>